<dbReference type="InterPro" id="IPR029058">
    <property type="entry name" value="AB_hydrolase_fold"/>
</dbReference>
<dbReference type="PROSITE" id="PS51257">
    <property type="entry name" value="PROKAR_LIPOPROTEIN"/>
    <property type="match status" value="1"/>
</dbReference>
<feature type="signal peptide" evidence="5">
    <location>
        <begin position="1"/>
        <end position="29"/>
    </location>
</feature>
<organism evidence="6 7">
    <name type="scientific">Goodfellowiella coeruleoviolacea</name>
    <dbReference type="NCBI Taxonomy" id="334858"/>
    <lineage>
        <taxon>Bacteria</taxon>
        <taxon>Bacillati</taxon>
        <taxon>Actinomycetota</taxon>
        <taxon>Actinomycetes</taxon>
        <taxon>Pseudonocardiales</taxon>
        <taxon>Pseudonocardiaceae</taxon>
        <taxon>Goodfellowiella</taxon>
    </lineage>
</organism>
<dbReference type="PANTHER" id="PTHR10272:SF0">
    <property type="entry name" value="PLATELET-ACTIVATING FACTOR ACETYLHYDROLASE"/>
    <property type="match status" value="1"/>
</dbReference>
<evidence type="ECO:0000256" key="2">
    <source>
        <dbReference type="ARBA" id="ARBA00022963"/>
    </source>
</evidence>
<proteinExistence type="predicted"/>
<evidence type="ECO:0000313" key="7">
    <source>
        <dbReference type="Proteomes" id="UP001206128"/>
    </source>
</evidence>
<evidence type="ECO:0000256" key="3">
    <source>
        <dbReference type="ARBA" id="ARBA00023098"/>
    </source>
</evidence>
<protein>
    <submittedName>
        <fullName evidence="6">Alpha/beta hydrolase family protein</fullName>
    </submittedName>
</protein>
<dbReference type="Gene3D" id="3.40.50.1820">
    <property type="entry name" value="alpha/beta hydrolase"/>
    <property type="match status" value="1"/>
</dbReference>
<evidence type="ECO:0000256" key="5">
    <source>
        <dbReference type="SAM" id="SignalP"/>
    </source>
</evidence>
<dbReference type="EMBL" id="JAMTCK010000003">
    <property type="protein sequence ID" value="MCP2164818.1"/>
    <property type="molecule type" value="Genomic_DNA"/>
</dbReference>
<feature type="compositionally biased region" description="Polar residues" evidence="4">
    <location>
        <begin position="399"/>
        <end position="409"/>
    </location>
</feature>
<dbReference type="AlphaFoldDB" id="A0AAE3GET1"/>
<dbReference type="GO" id="GO:0003847">
    <property type="term" value="F:1-alkyl-2-acetylglycerophosphocholine esterase activity"/>
    <property type="evidence" value="ECO:0007669"/>
    <property type="project" value="TreeGrafter"/>
</dbReference>
<dbReference type="SUPFAM" id="SSF53474">
    <property type="entry name" value="alpha/beta-Hydrolases"/>
    <property type="match status" value="1"/>
</dbReference>
<feature type="region of interest" description="Disordered" evidence="4">
    <location>
        <begin position="387"/>
        <end position="409"/>
    </location>
</feature>
<dbReference type="Proteomes" id="UP001206128">
    <property type="component" value="Unassembled WGS sequence"/>
</dbReference>
<dbReference type="RefSeq" id="WP_253768934.1">
    <property type="nucleotide sequence ID" value="NZ_JAMTCK010000003.1"/>
</dbReference>
<name>A0AAE3GET1_9PSEU</name>
<sequence length="409" mass="43214">MSPRTARAPRPSRPAGTAALLAAVSVASACLGAPALADATPTARSATDPSPALSLLAPTGRHAVGTTSVHLRDDSRPDPWLPTVDSRELMISLWYPTNASSGQPAQYMTPTESELLLREADSPADGPLDVLSTTRTHAIRDAAPAGRAHSLPLVVLSPGFTKPRSTLTGLAEDLASHGYVVVGVDHTYENVATTFPDGRVTTCVACEEPEKTEAFWQKVDRTRAADVSFVLDELTGAQPTWPGAALINPDRIAMAGHSAGGASTATTMVADPRVRAGVDIDGTTSTPIPETGLSRPFMFLGKPATYTPGSGSEAGTWQRDWNRLTGWKRWLLVTGTVHASFTDVGLLAEQLGVDTGADLPGARATEITRRYLRAFLDLHLRGTPQPLLNRPSPAFPEVSSCTPETATCR</sequence>
<reference evidence="6" key="1">
    <citation type="submission" date="2022-06" db="EMBL/GenBank/DDBJ databases">
        <title>Genomic Encyclopedia of Archaeal and Bacterial Type Strains, Phase II (KMG-II): from individual species to whole genera.</title>
        <authorList>
            <person name="Goeker M."/>
        </authorList>
    </citation>
    <scope>NUCLEOTIDE SEQUENCE</scope>
    <source>
        <strain evidence="6">DSM 43935</strain>
    </source>
</reference>
<comment type="caution">
    <text evidence="6">The sequence shown here is derived from an EMBL/GenBank/DDBJ whole genome shotgun (WGS) entry which is preliminary data.</text>
</comment>
<dbReference type="PANTHER" id="PTHR10272">
    <property type="entry name" value="PLATELET-ACTIVATING FACTOR ACETYLHYDROLASE"/>
    <property type="match status" value="1"/>
</dbReference>
<keyword evidence="3" id="KW-0443">Lipid metabolism</keyword>
<keyword evidence="7" id="KW-1185">Reference proteome</keyword>
<dbReference type="Pfam" id="PF03403">
    <property type="entry name" value="PAF-AH_p_II"/>
    <property type="match status" value="1"/>
</dbReference>
<accession>A0AAE3GET1</accession>
<gene>
    <name evidence="6" type="ORF">LX83_001658</name>
</gene>
<evidence type="ECO:0000256" key="4">
    <source>
        <dbReference type="SAM" id="MobiDB-lite"/>
    </source>
</evidence>
<keyword evidence="5" id="KW-0732">Signal</keyword>
<dbReference type="GO" id="GO:0016042">
    <property type="term" value="P:lipid catabolic process"/>
    <property type="evidence" value="ECO:0007669"/>
    <property type="project" value="UniProtKB-KW"/>
</dbReference>
<evidence type="ECO:0000313" key="6">
    <source>
        <dbReference type="EMBL" id="MCP2164818.1"/>
    </source>
</evidence>
<keyword evidence="1 6" id="KW-0378">Hydrolase</keyword>
<feature type="chain" id="PRO_5042281071" evidence="5">
    <location>
        <begin position="30"/>
        <end position="409"/>
    </location>
</feature>
<keyword evidence="2" id="KW-0442">Lipid degradation</keyword>
<evidence type="ECO:0000256" key="1">
    <source>
        <dbReference type="ARBA" id="ARBA00022801"/>
    </source>
</evidence>